<proteinExistence type="predicted"/>
<feature type="compositionally biased region" description="Polar residues" evidence="1">
    <location>
        <begin position="41"/>
        <end position="52"/>
    </location>
</feature>
<feature type="region of interest" description="Disordered" evidence="1">
    <location>
        <begin position="24"/>
        <end position="76"/>
    </location>
</feature>
<dbReference type="HOGENOM" id="CLU_2225124_0_0_1"/>
<dbReference type="AlphaFoldDB" id="A0A0C3QFF1"/>
<accession>A0A0C3QFF1</accession>
<reference evidence="2 3" key="1">
    <citation type="submission" date="2014-04" db="EMBL/GenBank/DDBJ databases">
        <authorList>
            <consortium name="DOE Joint Genome Institute"/>
            <person name="Kuo A."/>
            <person name="Girlanda M."/>
            <person name="Perotto S."/>
            <person name="Kohler A."/>
            <person name="Nagy L.G."/>
            <person name="Floudas D."/>
            <person name="Copeland A."/>
            <person name="Barry K.W."/>
            <person name="Cichocki N."/>
            <person name="Veneault-Fourrey C."/>
            <person name="LaButti K."/>
            <person name="Lindquist E.A."/>
            <person name="Lipzen A."/>
            <person name="Lundell T."/>
            <person name="Morin E."/>
            <person name="Murat C."/>
            <person name="Sun H."/>
            <person name="Tunlid A."/>
            <person name="Henrissat B."/>
            <person name="Grigoriev I.V."/>
            <person name="Hibbett D.S."/>
            <person name="Martin F."/>
            <person name="Nordberg H.P."/>
            <person name="Cantor M.N."/>
            <person name="Hua S.X."/>
        </authorList>
    </citation>
    <scope>NUCLEOTIDE SEQUENCE [LARGE SCALE GENOMIC DNA]</scope>
    <source>
        <strain evidence="2 3">MUT 4182</strain>
    </source>
</reference>
<protein>
    <submittedName>
        <fullName evidence="2">Uncharacterized protein</fullName>
    </submittedName>
</protein>
<name>A0A0C3QFF1_9AGAM</name>
<gene>
    <name evidence="2" type="ORF">M407DRAFT_26584</name>
</gene>
<evidence type="ECO:0000313" key="3">
    <source>
        <dbReference type="Proteomes" id="UP000054248"/>
    </source>
</evidence>
<evidence type="ECO:0000313" key="2">
    <source>
        <dbReference type="EMBL" id="KIO23969.1"/>
    </source>
</evidence>
<evidence type="ECO:0000256" key="1">
    <source>
        <dbReference type="SAM" id="MobiDB-lite"/>
    </source>
</evidence>
<sequence length="106" mass="11557">MNAGHIDLRYKYLPPGLFLVLHHCDPDSDRERPAKKRRLGLTSTASSQQSRKSIPKSLPAQDAPVKTEDSDIEEIPQINVKDKVLAQAKAMSPALPSDADGAPLSD</sequence>
<keyword evidence="3" id="KW-1185">Reference proteome</keyword>
<reference evidence="3" key="2">
    <citation type="submission" date="2015-01" db="EMBL/GenBank/DDBJ databases">
        <title>Evolutionary Origins and Diversification of the Mycorrhizal Mutualists.</title>
        <authorList>
            <consortium name="DOE Joint Genome Institute"/>
            <consortium name="Mycorrhizal Genomics Consortium"/>
            <person name="Kohler A."/>
            <person name="Kuo A."/>
            <person name="Nagy L.G."/>
            <person name="Floudas D."/>
            <person name="Copeland A."/>
            <person name="Barry K.W."/>
            <person name="Cichocki N."/>
            <person name="Veneault-Fourrey C."/>
            <person name="LaButti K."/>
            <person name="Lindquist E.A."/>
            <person name="Lipzen A."/>
            <person name="Lundell T."/>
            <person name="Morin E."/>
            <person name="Murat C."/>
            <person name="Riley R."/>
            <person name="Ohm R."/>
            <person name="Sun H."/>
            <person name="Tunlid A."/>
            <person name="Henrissat B."/>
            <person name="Grigoriev I.V."/>
            <person name="Hibbett D.S."/>
            <person name="Martin F."/>
        </authorList>
    </citation>
    <scope>NUCLEOTIDE SEQUENCE [LARGE SCALE GENOMIC DNA]</scope>
    <source>
        <strain evidence="3">MUT 4182</strain>
    </source>
</reference>
<organism evidence="2 3">
    <name type="scientific">Tulasnella calospora MUT 4182</name>
    <dbReference type="NCBI Taxonomy" id="1051891"/>
    <lineage>
        <taxon>Eukaryota</taxon>
        <taxon>Fungi</taxon>
        <taxon>Dikarya</taxon>
        <taxon>Basidiomycota</taxon>
        <taxon>Agaricomycotina</taxon>
        <taxon>Agaricomycetes</taxon>
        <taxon>Cantharellales</taxon>
        <taxon>Tulasnellaceae</taxon>
        <taxon>Tulasnella</taxon>
    </lineage>
</organism>
<dbReference type="Proteomes" id="UP000054248">
    <property type="component" value="Unassembled WGS sequence"/>
</dbReference>
<dbReference type="EMBL" id="KN823071">
    <property type="protein sequence ID" value="KIO23969.1"/>
    <property type="molecule type" value="Genomic_DNA"/>
</dbReference>